<keyword evidence="3 8" id="KW-0813">Transport</keyword>
<feature type="transmembrane region" description="Helical" evidence="8">
    <location>
        <begin position="20"/>
        <end position="43"/>
    </location>
</feature>
<evidence type="ECO:0000256" key="6">
    <source>
        <dbReference type="ARBA" id="ARBA00022989"/>
    </source>
</evidence>
<evidence type="ECO:0000313" key="11">
    <source>
        <dbReference type="Proteomes" id="UP000193083"/>
    </source>
</evidence>
<dbReference type="Pfam" id="PF00528">
    <property type="entry name" value="BPD_transp_1"/>
    <property type="match status" value="1"/>
</dbReference>
<evidence type="ECO:0000256" key="1">
    <source>
        <dbReference type="ARBA" id="ARBA00004429"/>
    </source>
</evidence>
<gene>
    <name evidence="10" type="ORF">SAMN02982922_1807</name>
</gene>
<sequence length="216" mass="23252">MSGSFSNLAIVQTLIGKVPWTLALSLIAFVGGATVASLFTVVSVLGGRYVWGVVSFVTVIIQSTPLLMVIFLCFFGLPLLGIDVSPWFASSLALIAFSGAFLTEIWRSAVRAVPVGQWEASEASGLSRLQALWHIVLPQSVQIAIPPTVGFGVQIVKATALTSIVGFVEVTRAGYVLNNVTFKPFFIFFVVGLIYMAINLPLSVAARKLERRFTPK</sequence>
<organism evidence="10 11">
    <name type="scientific">Mesorhizobium australicum</name>
    <dbReference type="NCBI Taxonomy" id="536018"/>
    <lineage>
        <taxon>Bacteria</taxon>
        <taxon>Pseudomonadati</taxon>
        <taxon>Pseudomonadota</taxon>
        <taxon>Alphaproteobacteria</taxon>
        <taxon>Hyphomicrobiales</taxon>
        <taxon>Phyllobacteriaceae</taxon>
        <taxon>Mesorhizobium</taxon>
    </lineage>
</organism>
<dbReference type="RefSeq" id="WP_085463860.1">
    <property type="nucleotide sequence ID" value="NZ_FXBL01000004.1"/>
</dbReference>
<keyword evidence="7 8" id="KW-0472">Membrane</keyword>
<dbReference type="InterPro" id="IPR010065">
    <property type="entry name" value="AA_ABC_transptr_permease_3TM"/>
</dbReference>
<name>A0A1X7NG04_9HYPH</name>
<feature type="domain" description="ABC transmembrane type-1" evidence="9">
    <location>
        <begin position="18"/>
        <end position="206"/>
    </location>
</feature>
<accession>A0A1X7NG04</accession>
<dbReference type="SUPFAM" id="SSF161098">
    <property type="entry name" value="MetI-like"/>
    <property type="match status" value="1"/>
</dbReference>
<evidence type="ECO:0000256" key="5">
    <source>
        <dbReference type="ARBA" id="ARBA00022692"/>
    </source>
</evidence>
<dbReference type="NCBIfam" id="TIGR01726">
    <property type="entry name" value="HEQRo_perm_3TM"/>
    <property type="match status" value="1"/>
</dbReference>
<dbReference type="EMBL" id="FXBL01000004">
    <property type="protein sequence ID" value="SMH36638.1"/>
    <property type="molecule type" value="Genomic_DNA"/>
</dbReference>
<dbReference type="InterPro" id="IPR035906">
    <property type="entry name" value="MetI-like_sf"/>
</dbReference>
<evidence type="ECO:0000256" key="7">
    <source>
        <dbReference type="ARBA" id="ARBA00023136"/>
    </source>
</evidence>
<dbReference type="GO" id="GO:0022857">
    <property type="term" value="F:transmembrane transporter activity"/>
    <property type="evidence" value="ECO:0007669"/>
    <property type="project" value="InterPro"/>
</dbReference>
<dbReference type="GO" id="GO:0006865">
    <property type="term" value="P:amino acid transport"/>
    <property type="evidence" value="ECO:0007669"/>
    <property type="project" value="TreeGrafter"/>
</dbReference>
<reference evidence="10 11" key="1">
    <citation type="submission" date="2017-04" db="EMBL/GenBank/DDBJ databases">
        <authorList>
            <person name="Afonso C.L."/>
            <person name="Miller P.J."/>
            <person name="Scott M.A."/>
            <person name="Spackman E."/>
            <person name="Goraichik I."/>
            <person name="Dimitrov K.M."/>
            <person name="Suarez D.L."/>
            <person name="Swayne D.E."/>
        </authorList>
    </citation>
    <scope>NUCLEOTIDE SEQUENCE [LARGE SCALE GENOMIC DNA]</scope>
    <source>
        <strain evidence="10 11">B5P</strain>
    </source>
</reference>
<evidence type="ECO:0000256" key="4">
    <source>
        <dbReference type="ARBA" id="ARBA00022475"/>
    </source>
</evidence>
<proteinExistence type="inferred from homology"/>
<dbReference type="Proteomes" id="UP000193083">
    <property type="component" value="Unassembled WGS sequence"/>
</dbReference>
<evidence type="ECO:0000313" key="10">
    <source>
        <dbReference type="EMBL" id="SMH36638.1"/>
    </source>
</evidence>
<dbReference type="CDD" id="cd06261">
    <property type="entry name" value="TM_PBP2"/>
    <property type="match status" value="1"/>
</dbReference>
<dbReference type="PROSITE" id="PS50928">
    <property type="entry name" value="ABC_TM1"/>
    <property type="match status" value="1"/>
</dbReference>
<comment type="similarity">
    <text evidence="2">Belongs to the binding-protein-dependent transport system permease family. HisMQ subfamily.</text>
</comment>
<evidence type="ECO:0000256" key="2">
    <source>
        <dbReference type="ARBA" id="ARBA00010072"/>
    </source>
</evidence>
<evidence type="ECO:0000256" key="3">
    <source>
        <dbReference type="ARBA" id="ARBA00022448"/>
    </source>
</evidence>
<feature type="transmembrane region" description="Helical" evidence="8">
    <location>
        <begin position="49"/>
        <end position="75"/>
    </location>
</feature>
<dbReference type="InterPro" id="IPR000515">
    <property type="entry name" value="MetI-like"/>
</dbReference>
<dbReference type="Gene3D" id="1.10.3720.10">
    <property type="entry name" value="MetI-like"/>
    <property type="match status" value="1"/>
</dbReference>
<keyword evidence="5 8" id="KW-0812">Transmembrane</keyword>
<dbReference type="PANTHER" id="PTHR30614">
    <property type="entry name" value="MEMBRANE COMPONENT OF AMINO ACID ABC TRANSPORTER"/>
    <property type="match status" value="1"/>
</dbReference>
<comment type="subcellular location">
    <subcellularLocation>
        <location evidence="1">Cell inner membrane</location>
        <topology evidence="1">Multi-pass membrane protein</topology>
    </subcellularLocation>
    <subcellularLocation>
        <location evidence="8">Cell membrane</location>
        <topology evidence="8">Multi-pass membrane protein</topology>
    </subcellularLocation>
</comment>
<dbReference type="GO" id="GO:0043190">
    <property type="term" value="C:ATP-binding cassette (ABC) transporter complex"/>
    <property type="evidence" value="ECO:0007669"/>
    <property type="project" value="InterPro"/>
</dbReference>
<feature type="transmembrane region" description="Helical" evidence="8">
    <location>
        <begin position="185"/>
        <end position="206"/>
    </location>
</feature>
<keyword evidence="11" id="KW-1185">Reference proteome</keyword>
<evidence type="ECO:0000256" key="8">
    <source>
        <dbReference type="RuleBase" id="RU363032"/>
    </source>
</evidence>
<dbReference type="InterPro" id="IPR043429">
    <property type="entry name" value="ArtM/GltK/GlnP/TcyL/YhdX-like"/>
</dbReference>
<evidence type="ECO:0000259" key="9">
    <source>
        <dbReference type="PROSITE" id="PS50928"/>
    </source>
</evidence>
<keyword evidence="6 8" id="KW-1133">Transmembrane helix</keyword>
<keyword evidence="4" id="KW-1003">Cell membrane</keyword>
<dbReference type="AlphaFoldDB" id="A0A1X7NG04"/>
<feature type="transmembrane region" description="Helical" evidence="8">
    <location>
        <begin position="87"/>
        <end position="106"/>
    </location>
</feature>
<dbReference type="PANTHER" id="PTHR30614:SF34">
    <property type="entry name" value="BLR6398 PROTEIN"/>
    <property type="match status" value="1"/>
</dbReference>
<protein>
    <submittedName>
        <fullName evidence="10">Amino acid ABC transporter membrane protein 2, PAAT family</fullName>
    </submittedName>
</protein>
<dbReference type="OrthoDB" id="7255919at2"/>